<organism evidence="2 3">
    <name type="scientific">Chitinimonas viridis</name>
    <dbReference type="NCBI Taxonomy" id="664880"/>
    <lineage>
        <taxon>Bacteria</taxon>
        <taxon>Pseudomonadati</taxon>
        <taxon>Pseudomonadota</taxon>
        <taxon>Betaproteobacteria</taxon>
        <taxon>Neisseriales</taxon>
        <taxon>Chitinibacteraceae</taxon>
        <taxon>Chitinimonas</taxon>
    </lineage>
</organism>
<gene>
    <name evidence="2" type="ORF">QWZ03_12465</name>
</gene>
<feature type="transmembrane region" description="Helical" evidence="1">
    <location>
        <begin position="101"/>
        <end position="124"/>
    </location>
</feature>
<accession>A0ABT8B5Q6</accession>
<feature type="transmembrane region" description="Helical" evidence="1">
    <location>
        <begin position="130"/>
        <end position="154"/>
    </location>
</feature>
<reference evidence="2" key="2">
    <citation type="submission" date="2023-06" db="EMBL/GenBank/DDBJ databases">
        <authorList>
            <person name="Lucena T."/>
            <person name="Sun Q."/>
        </authorList>
    </citation>
    <scope>NUCLEOTIDE SEQUENCE</scope>
    <source>
        <strain evidence="2">CECT 7703</strain>
    </source>
</reference>
<protein>
    <submittedName>
        <fullName evidence="2">Uncharacterized protein</fullName>
    </submittedName>
</protein>
<keyword evidence="3" id="KW-1185">Reference proteome</keyword>
<keyword evidence="1" id="KW-1133">Transmembrane helix</keyword>
<reference evidence="2" key="1">
    <citation type="journal article" date="2014" name="Int. J. Syst. Evol. Microbiol.">
        <title>Complete genome of a new Firmicutes species belonging to the dominant human colonic microbiota ('Ruminococcus bicirculans') reveals two chromosomes and a selective capacity to utilize plant glucans.</title>
        <authorList>
            <consortium name="NISC Comparative Sequencing Program"/>
            <person name="Wegmann U."/>
            <person name="Louis P."/>
            <person name="Goesmann A."/>
            <person name="Henrissat B."/>
            <person name="Duncan S.H."/>
            <person name="Flint H.J."/>
        </authorList>
    </citation>
    <scope>NUCLEOTIDE SEQUENCE</scope>
    <source>
        <strain evidence="2">CECT 7703</strain>
    </source>
</reference>
<dbReference type="RefSeq" id="WP_290333013.1">
    <property type="nucleotide sequence ID" value="NZ_JAUFPU010000010.1"/>
</dbReference>
<keyword evidence="1" id="KW-0472">Membrane</keyword>
<feature type="transmembrane region" description="Helical" evidence="1">
    <location>
        <begin position="71"/>
        <end position="89"/>
    </location>
</feature>
<name>A0ABT8B5Q6_9NEIS</name>
<dbReference type="Proteomes" id="UP001180081">
    <property type="component" value="Unassembled WGS sequence"/>
</dbReference>
<evidence type="ECO:0000256" key="1">
    <source>
        <dbReference type="SAM" id="Phobius"/>
    </source>
</evidence>
<dbReference type="EMBL" id="JAUFPU010000010">
    <property type="protein sequence ID" value="MDN3577584.1"/>
    <property type="molecule type" value="Genomic_DNA"/>
</dbReference>
<evidence type="ECO:0000313" key="3">
    <source>
        <dbReference type="Proteomes" id="UP001180081"/>
    </source>
</evidence>
<comment type="caution">
    <text evidence="2">The sequence shown here is derived from an EMBL/GenBank/DDBJ whole genome shotgun (WGS) entry which is preliminary data.</text>
</comment>
<keyword evidence="1" id="KW-0812">Transmembrane</keyword>
<proteinExistence type="predicted"/>
<evidence type="ECO:0000313" key="2">
    <source>
        <dbReference type="EMBL" id="MDN3577584.1"/>
    </source>
</evidence>
<sequence length="162" mass="17392">MLARQARATAGVGAAGGGLSIAYSVGMDKPSPQRWSYPARCINHGLAVGNLLLALVWLAAGGLGLADFIRLLMGLAVVLLLAYSRWPIVPDDDDMNVAPAVVVWANEALCCGHMCYWGLLLALSQPTLQLAAALLGFLLIPPIAIFYLGGLSLMEYDRRRWR</sequence>
<feature type="transmembrane region" description="Helical" evidence="1">
    <location>
        <begin position="46"/>
        <end position="65"/>
    </location>
</feature>